<evidence type="ECO:0000313" key="1">
    <source>
        <dbReference type="EMBL" id="MPM06110.1"/>
    </source>
</evidence>
<proteinExistence type="predicted"/>
<sequence>MGVSVQFARFRGQKADAVLRNHRVVLRGKRLICHHGAEVFEVTEGQKSVVAELGMIRHQHEVLILPRDRLLNLDLEVGRVGQPALESHARGSEEHEIDGHLGELVERVRADKRRGDPVVHAAQGDNVQGRVLCRFVERHEAVGNHRDVLFVRKVRQNPHRGRTGVEKDAHVVLHERGRELADGLLCAVVADGTLGDRDDGRRTVTRGNPAVYFFEVSALQQVRNVPAHGIHGHTKVLAELLQRGRAVIQNILFHVVQSIESHAGSSFPVDARAVGDAHSLPPDVFVVFGTPENSISAIITAFWVNCTDLFDKF</sequence>
<dbReference type="EMBL" id="VSSQ01001199">
    <property type="protein sequence ID" value="MPM06110.1"/>
    <property type="molecule type" value="Genomic_DNA"/>
</dbReference>
<name>A0A644WQK7_9ZZZZ</name>
<protein>
    <submittedName>
        <fullName evidence="1">Uncharacterized protein</fullName>
    </submittedName>
</protein>
<accession>A0A644WQK7</accession>
<dbReference type="AlphaFoldDB" id="A0A644WQK7"/>
<comment type="caution">
    <text evidence="1">The sequence shown here is derived from an EMBL/GenBank/DDBJ whole genome shotgun (WGS) entry which is preliminary data.</text>
</comment>
<reference evidence="1" key="1">
    <citation type="submission" date="2019-08" db="EMBL/GenBank/DDBJ databases">
        <authorList>
            <person name="Kucharzyk K."/>
            <person name="Murdoch R.W."/>
            <person name="Higgins S."/>
            <person name="Loffler F."/>
        </authorList>
    </citation>
    <scope>NUCLEOTIDE SEQUENCE</scope>
</reference>
<gene>
    <name evidence="1" type="ORF">SDC9_52406</name>
</gene>
<organism evidence="1">
    <name type="scientific">bioreactor metagenome</name>
    <dbReference type="NCBI Taxonomy" id="1076179"/>
    <lineage>
        <taxon>unclassified sequences</taxon>
        <taxon>metagenomes</taxon>
        <taxon>ecological metagenomes</taxon>
    </lineage>
</organism>